<dbReference type="EMBL" id="LUGG01000022">
    <property type="protein sequence ID" value="OBZ68090.1"/>
    <property type="molecule type" value="Genomic_DNA"/>
</dbReference>
<gene>
    <name evidence="1" type="ORF">A0H81_12054</name>
</gene>
<reference evidence="1 2" key="1">
    <citation type="submission" date="2016-03" db="EMBL/GenBank/DDBJ databases">
        <title>Whole genome sequencing of Grifola frondosa 9006-11.</title>
        <authorList>
            <person name="Min B."/>
            <person name="Park H."/>
            <person name="Kim J.-G."/>
            <person name="Cho H."/>
            <person name="Oh Y.-L."/>
            <person name="Kong W.-S."/>
            <person name="Choi I.-G."/>
        </authorList>
    </citation>
    <scope>NUCLEOTIDE SEQUENCE [LARGE SCALE GENOMIC DNA]</scope>
    <source>
        <strain evidence="1 2">9006-11</strain>
    </source>
</reference>
<comment type="caution">
    <text evidence="1">The sequence shown here is derived from an EMBL/GenBank/DDBJ whole genome shotgun (WGS) entry which is preliminary data.</text>
</comment>
<accession>A0A1C7LTX3</accession>
<sequence>MFGPALTGQDAVIPSWRTRWTGPSLQSLLNDVSTCSSASAKKGMPTAKFECVSAVQKSQQGERAHLDCGADREVKPTPYSNVLVCFTVQLETHLLLEARAIHERV</sequence>
<name>A0A1C7LTX3_GRIFR</name>
<dbReference type="AlphaFoldDB" id="A0A1C7LTX3"/>
<dbReference type="Proteomes" id="UP000092993">
    <property type="component" value="Unassembled WGS sequence"/>
</dbReference>
<organism evidence="1 2">
    <name type="scientific">Grifola frondosa</name>
    <name type="common">Maitake</name>
    <name type="synonym">Polyporus frondosus</name>
    <dbReference type="NCBI Taxonomy" id="5627"/>
    <lineage>
        <taxon>Eukaryota</taxon>
        <taxon>Fungi</taxon>
        <taxon>Dikarya</taxon>
        <taxon>Basidiomycota</taxon>
        <taxon>Agaricomycotina</taxon>
        <taxon>Agaricomycetes</taxon>
        <taxon>Polyporales</taxon>
        <taxon>Grifolaceae</taxon>
        <taxon>Grifola</taxon>
    </lineage>
</organism>
<keyword evidence="2" id="KW-1185">Reference proteome</keyword>
<evidence type="ECO:0000313" key="1">
    <source>
        <dbReference type="EMBL" id="OBZ68090.1"/>
    </source>
</evidence>
<protein>
    <submittedName>
        <fullName evidence="1">Uncharacterized protein</fullName>
    </submittedName>
</protein>
<evidence type="ECO:0000313" key="2">
    <source>
        <dbReference type="Proteomes" id="UP000092993"/>
    </source>
</evidence>
<proteinExistence type="predicted"/>